<dbReference type="GO" id="GO:0005737">
    <property type="term" value="C:cytoplasm"/>
    <property type="evidence" value="ECO:0007669"/>
    <property type="project" value="TreeGrafter"/>
</dbReference>
<evidence type="ECO:0000313" key="2">
    <source>
        <dbReference type="EMBL" id="KAK2999805.1"/>
    </source>
</evidence>
<dbReference type="EMBL" id="JAVXUP010003167">
    <property type="protein sequence ID" value="KAK2999805.1"/>
    <property type="molecule type" value="Genomic_DNA"/>
</dbReference>
<reference evidence="2" key="1">
    <citation type="submission" date="2022-12" db="EMBL/GenBank/DDBJ databases">
        <title>Draft genome assemblies for two species of Escallonia (Escalloniales).</title>
        <authorList>
            <person name="Chanderbali A."/>
            <person name="Dervinis C."/>
            <person name="Anghel I."/>
            <person name="Soltis D."/>
            <person name="Soltis P."/>
            <person name="Zapata F."/>
        </authorList>
    </citation>
    <scope>NUCLEOTIDE SEQUENCE</scope>
    <source>
        <strain evidence="2">UCBG64.0493</strain>
        <tissue evidence="2">Leaf</tissue>
    </source>
</reference>
<evidence type="ECO:0000313" key="3">
    <source>
        <dbReference type="Proteomes" id="UP001188597"/>
    </source>
</evidence>
<proteinExistence type="predicted"/>
<dbReference type="PANTHER" id="PTHR32440:SF11">
    <property type="entry name" value="METALLOPHOSPHOESTERASE DOMAIN-CONTAINING PROTEIN"/>
    <property type="match status" value="1"/>
</dbReference>
<feature type="chain" id="PRO_5041680971" description="Inactive purple acid phosphatase 16" evidence="1">
    <location>
        <begin position="26"/>
        <end position="356"/>
    </location>
</feature>
<dbReference type="InterPro" id="IPR029052">
    <property type="entry name" value="Metallo-depent_PP-like"/>
</dbReference>
<dbReference type="Proteomes" id="UP001188597">
    <property type="component" value="Unassembled WGS sequence"/>
</dbReference>
<evidence type="ECO:0008006" key="4">
    <source>
        <dbReference type="Google" id="ProtNLM"/>
    </source>
</evidence>
<evidence type="ECO:0000256" key="1">
    <source>
        <dbReference type="SAM" id="SignalP"/>
    </source>
</evidence>
<dbReference type="SUPFAM" id="SSF56300">
    <property type="entry name" value="Metallo-dependent phosphatases"/>
    <property type="match status" value="1"/>
</dbReference>
<accession>A0AA89AEP4</accession>
<dbReference type="PANTHER" id="PTHR32440">
    <property type="entry name" value="PHOSPHATASE DCR2-RELATED-RELATED"/>
    <property type="match status" value="1"/>
</dbReference>
<comment type="caution">
    <text evidence="2">The sequence shown here is derived from an EMBL/GenBank/DDBJ whole genome shotgun (WGS) entry which is preliminary data.</text>
</comment>
<dbReference type="AlphaFoldDB" id="A0AA89AEP4"/>
<gene>
    <name evidence="2" type="ORF">RJ639_022800</name>
</gene>
<feature type="signal peptide" evidence="1">
    <location>
        <begin position="1"/>
        <end position="25"/>
    </location>
</feature>
<keyword evidence="1" id="KW-0732">Signal</keyword>
<dbReference type="CDD" id="cd07383">
    <property type="entry name" value="MPP_Dcr2"/>
    <property type="match status" value="1"/>
</dbReference>
<organism evidence="2 3">
    <name type="scientific">Escallonia herrerae</name>
    <dbReference type="NCBI Taxonomy" id="1293975"/>
    <lineage>
        <taxon>Eukaryota</taxon>
        <taxon>Viridiplantae</taxon>
        <taxon>Streptophyta</taxon>
        <taxon>Embryophyta</taxon>
        <taxon>Tracheophyta</taxon>
        <taxon>Spermatophyta</taxon>
        <taxon>Magnoliopsida</taxon>
        <taxon>eudicotyledons</taxon>
        <taxon>Gunneridae</taxon>
        <taxon>Pentapetalae</taxon>
        <taxon>asterids</taxon>
        <taxon>campanulids</taxon>
        <taxon>Escalloniales</taxon>
        <taxon>Escalloniaceae</taxon>
        <taxon>Escallonia</taxon>
    </lineage>
</organism>
<sequence>MGCFLTHLTILSIAALSPLFHFISSVELNDHQASLGELPRAVALRTTPEDLLQVPQGAPFKIALFADLHFGEDAWTRWGPRQDESSVKVMSTILDKEHPGGEDCSFKGTPRLELMKNELAHNALSYSRSGPHNLWPSISNYVLQLSSSSDPESAVAFMYFLDSGGGSYPEVISSAQVEWFDRKSQEINPDSRVPYAFCSVVIFANQTTGFMRVLKSSLCFLQPNGALPNRVPEIVFWHIPSQAYKKVAPRFYVRRNCVGSLFMENVAPQEAEMGIMKLLEKRPSVKAVFVGHNHGLDWCCPYKKLWLCFARHTGYGGYGNWPRGARILEITQQPFSIKSWIRMEDGHSHSEVLLSS</sequence>
<protein>
    <recommendedName>
        <fullName evidence="4">Inactive purple acid phosphatase 16</fullName>
    </recommendedName>
</protein>
<keyword evidence="3" id="KW-1185">Reference proteome</keyword>
<dbReference type="GO" id="GO:0016788">
    <property type="term" value="F:hydrolase activity, acting on ester bonds"/>
    <property type="evidence" value="ECO:0007669"/>
    <property type="project" value="TreeGrafter"/>
</dbReference>
<name>A0AA89AEP4_9ASTE</name>